<dbReference type="RefSeq" id="WP_179239619.1">
    <property type="nucleotide sequence ID" value="NZ_JACBNQ010000032.1"/>
</dbReference>
<dbReference type="PANTHER" id="PTHR33990">
    <property type="entry name" value="PROTEIN YJDN-RELATED"/>
    <property type="match status" value="1"/>
</dbReference>
<dbReference type="SUPFAM" id="SSF54593">
    <property type="entry name" value="Glyoxalase/Bleomycin resistance protein/Dihydroxybiphenyl dioxygenase"/>
    <property type="match status" value="1"/>
</dbReference>
<sequence length="108" mass="12143">MVTPYLVFSGNCKEVLEFYQKVFGSKVGMSMPYGEYVPDGVKTIPANLSTWVLHAEMQICGTKLWFADEIRDLAKGDIVRLTVTVPDCKGALKIFNQLKENGESFLKF</sequence>
<dbReference type="PANTHER" id="PTHR33990:SF1">
    <property type="entry name" value="PROTEIN YJDN"/>
    <property type="match status" value="1"/>
</dbReference>
<organism evidence="1 2">
    <name type="scientific">Sedimentibacter hydroxybenzoicus DSM 7310</name>
    <dbReference type="NCBI Taxonomy" id="1123245"/>
    <lineage>
        <taxon>Bacteria</taxon>
        <taxon>Bacillati</taxon>
        <taxon>Bacillota</taxon>
        <taxon>Tissierellia</taxon>
        <taxon>Sedimentibacter</taxon>
    </lineage>
</organism>
<evidence type="ECO:0000313" key="1">
    <source>
        <dbReference type="EMBL" id="NYB75900.1"/>
    </source>
</evidence>
<dbReference type="Gene3D" id="3.10.180.10">
    <property type="entry name" value="2,3-Dihydroxybiphenyl 1,2-Dioxygenase, domain 1"/>
    <property type="match status" value="1"/>
</dbReference>
<dbReference type="AlphaFoldDB" id="A0A974BM30"/>
<dbReference type="EMBL" id="JACBNQ010000032">
    <property type="protein sequence ID" value="NYB75900.1"/>
    <property type="molecule type" value="Genomic_DNA"/>
</dbReference>
<comment type="caution">
    <text evidence="1">The sequence shown here is derived from an EMBL/GenBank/DDBJ whole genome shotgun (WGS) entry which is preliminary data.</text>
</comment>
<accession>A0A974BM30</accession>
<dbReference type="Proteomes" id="UP000611629">
    <property type="component" value="Unassembled WGS sequence"/>
</dbReference>
<gene>
    <name evidence="1" type="ORF">HZF24_17255</name>
</gene>
<protein>
    <submittedName>
        <fullName evidence="1">VOC family protein</fullName>
    </submittedName>
</protein>
<name>A0A974BM30_SEDHY</name>
<evidence type="ECO:0000313" key="2">
    <source>
        <dbReference type="Proteomes" id="UP000611629"/>
    </source>
</evidence>
<dbReference type="InterPro" id="IPR029068">
    <property type="entry name" value="Glyas_Bleomycin-R_OHBP_Dase"/>
</dbReference>
<proteinExistence type="predicted"/>
<keyword evidence="2" id="KW-1185">Reference proteome</keyword>
<reference evidence="1" key="1">
    <citation type="submission" date="2020-07" db="EMBL/GenBank/DDBJ databases">
        <title>Genomic analysis of a strain of Sedimentibacter Hydroxybenzoicus DSM7310.</title>
        <authorList>
            <person name="Ma S."/>
        </authorList>
    </citation>
    <scope>NUCLEOTIDE SEQUENCE</scope>
    <source>
        <strain evidence="1">DSM 7310</strain>
    </source>
</reference>